<sequence>MFTILSGYIFWQVSHVHMRKKEANFILEAY</sequence>
<dbReference type="AlphaFoldDB" id="A0A5J5P2L9"/>
<dbReference type="EMBL" id="CM018226">
    <property type="protein sequence ID" value="KAB2000868.1"/>
    <property type="molecule type" value="Genomic_DNA"/>
</dbReference>
<protein>
    <submittedName>
        <fullName evidence="1">Uncharacterized protein</fullName>
    </submittedName>
</protein>
<accession>A0A5J5P2L9</accession>
<organism evidence="1 2">
    <name type="scientific">Gossypium barbadense</name>
    <name type="common">Sea Island cotton</name>
    <name type="synonym">Hibiscus barbadensis</name>
    <dbReference type="NCBI Taxonomy" id="3634"/>
    <lineage>
        <taxon>Eukaryota</taxon>
        <taxon>Viridiplantae</taxon>
        <taxon>Streptophyta</taxon>
        <taxon>Embryophyta</taxon>
        <taxon>Tracheophyta</taxon>
        <taxon>Spermatophyta</taxon>
        <taxon>Magnoliopsida</taxon>
        <taxon>eudicotyledons</taxon>
        <taxon>Gunneridae</taxon>
        <taxon>Pentapetalae</taxon>
        <taxon>rosids</taxon>
        <taxon>malvids</taxon>
        <taxon>Malvales</taxon>
        <taxon>Malvaceae</taxon>
        <taxon>Malvoideae</taxon>
        <taxon>Gossypium</taxon>
    </lineage>
</organism>
<gene>
    <name evidence="1" type="ORF">ES319_D12G260900v1</name>
</gene>
<reference evidence="2" key="1">
    <citation type="journal article" date="2020" name="Nat. Genet.">
        <title>Genomic diversifications of five Gossypium allopolyploid species and their impact on cotton improvement.</title>
        <authorList>
            <person name="Chen Z.J."/>
            <person name="Sreedasyam A."/>
            <person name="Ando A."/>
            <person name="Song Q."/>
            <person name="De Santiago L.M."/>
            <person name="Hulse-Kemp A.M."/>
            <person name="Ding M."/>
            <person name="Ye W."/>
            <person name="Kirkbride R.C."/>
            <person name="Jenkins J."/>
            <person name="Plott C."/>
            <person name="Lovell J."/>
            <person name="Lin Y.M."/>
            <person name="Vaughn R."/>
            <person name="Liu B."/>
            <person name="Simpson S."/>
            <person name="Scheffler B.E."/>
            <person name="Wen L."/>
            <person name="Saski C.A."/>
            <person name="Grover C.E."/>
            <person name="Hu G."/>
            <person name="Conover J.L."/>
            <person name="Carlson J.W."/>
            <person name="Shu S."/>
            <person name="Boston L.B."/>
            <person name="Williams M."/>
            <person name="Peterson D.G."/>
            <person name="McGee K."/>
            <person name="Jones D.C."/>
            <person name="Wendel J.F."/>
            <person name="Stelly D.M."/>
            <person name="Grimwood J."/>
            <person name="Schmutz J."/>
        </authorList>
    </citation>
    <scope>NUCLEOTIDE SEQUENCE [LARGE SCALE GENOMIC DNA]</scope>
    <source>
        <strain evidence="2">cv. 3-79</strain>
    </source>
</reference>
<proteinExistence type="predicted"/>
<dbReference type="Proteomes" id="UP000327439">
    <property type="component" value="Chromosome D12"/>
</dbReference>
<keyword evidence="2" id="KW-1185">Reference proteome</keyword>
<evidence type="ECO:0000313" key="2">
    <source>
        <dbReference type="Proteomes" id="UP000327439"/>
    </source>
</evidence>
<evidence type="ECO:0000313" key="1">
    <source>
        <dbReference type="EMBL" id="KAB2000868.1"/>
    </source>
</evidence>
<name>A0A5J5P2L9_GOSBA</name>